<dbReference type="GO" id="GO:0005524">
    <property type="term" value="F:ATP binding"/>
    <property type="evidence" value="ECO:0007669"/>
    <property type="project" value="UniProtKB-UniRule"/>
</dbReference>
<dbReference type="InterPro" id="IPR027417">
    <property type="entry name" value="P-loop_NTPase"/>
</dbReference>
<dbReference type="Gene3D" id="3.40.50.300">
    <property type="entry name" value="P-loop containing nucleotide triphosphate hydrolases"/>
    <property type="match status" value="1"/>
</dbReference>
<organism evidence="7 8">
    <name type="scientific">Brotaphodocola catenula</name>
    <dbReference type="NCBI Taxonomy" id="2885361"/>
    <lineage>
        <taxon>Bacteria</taxon>
        <taxon>Bacillati</taxon>
        <taxon>Bacillota</taxon>
        <taxon>Clostridia</taxon>
        <taxon>Lachnospirales</taxon>
        <taxon>Lachnospiraceae</taxon>
        <taxon>Brotaphodocola</taxon>
    </lineage>
</organism>
<evidence type="ECO:0000313" key="7">
    <source>
        <dbReference type="EMBL" id="MCC2164182.1"/>
    </source>
</evidence>
<dbReference type="InterPro" id="IPR053930">
    <property type="entry name" value="RapZ-like_N"/>
</dbReference>
<keyword evidence="2 4" id="KW-0067">ATP-binding</keyword>
<accession>A0AAE3AQP5</accession>
<dbReference type="HAMAP" id="MF_00636">
    <property type="entry name" value="RapZ_like"/>
    <property type="match status" value="1"/>
</dbReference>
<dbReference type="GO" id="GO:0005525">
    <property type="term" value="F:GTP binding"/>
    <property type="evidence" value="ECO:0007669"/>
    <property type="project" value="UniProtKB-UniRule"/>
</dbReference>
<evidence type="ECO:0000256" key="4">
    <source>
        <dbReference type="HAMAP-Rule" id="MF_00636"/>
    </source>
</evidence>
<keyword evidence="1 4" id="KW-0547">Nucleotide-binding</keyword>
<dbReference type="PIRSF" id="PIRSF005052">
    <property type="entry name" value="P-loopkin"/>
    <property type="match status" value="1"/>
</dbReference>
<feature type="binding site" evidence="4">
    <location>
        <begin position="8"/>
        <end position="15"/>
    </location>
    <ligand>
        <name>ATP</name>
        <dbReference type="ChEBI" id="CHEBI:30616"/>
    </ligand>
</feature>
<dbReference type="AlphaFoldDB" id="A0AAE3AQP5"/>
<sequence length="300" mass="33651">MRLVIVTGMSGAGKTIALKMLEDIGFYCVDNLPVPLMEPFVDLALQKPTAHERVALGIDIRSGGETLPQLQKILEGWKQNKIPCEILFLDAKDETLVKRYKETRRAHPLAGKGRVDSGIHLERAQLHFLKESADFIIDTSQLLTRELKQELEKIFVGNQKYQNLFITVLSFGFKYGIPADADLVFDVRFLPNPYYVESLRSHTGEEAEVQAYVRRGGTAEIFLGKLYDLLDFLIPNYVKEGKNQLVIAVGCTGGKHRSVTIASALYQHLSGFEEYGLKIEHRDIGKDKSRSLPSQDGGKV</sequence>
<protein>
    <submittedName>
        <fullName evidence="7">RNase adapter RapZ</fullName>
    </submittedName>
</protein>
<feature type="domain" description="RapZ-like N-terminal" evidence="5">
    <location>
        <begin position="1"/>
        <end position="159"/>
    </location>
</feature>
<feature type="binding site" evidence="4">
    <location>
        <begin position="59"/>
        <end position="62"/>
    </location>
    <ligand>
        <name>GTP</name>
        <dbReference type="ChEBI" id="CHEBI:37565"/>
    </ligand>
</feature>
<evidence type="ECO:0000259" key="6">
    <source>
        <dbReference type="Pfam" id="PF22740"/>
    </source>
</evidence>
<dbReference type="PANTHER" id="PTHR30448">
    <property type="entry name" value="RNASE ADAPTER PROTEIN RAPZ"/>
    <property type="match status" value="1"/>
</dbReference>
<dbReference type="Proteomes" id="UP001198962">
    <property type="component" value="Unassembled WGS sequence"/>
</dbReference>
<name>A0AAE3AQP5_9FIRM</name>
<dbReference type="InterPro" id="IPR005337">
    <property type="entry name" value="RapZ-like"/>
</dbReference>
<dbReference type="NCBIfam" id="NF003828">
    <property type="entry name" value="PRK05416.1"/>
    <property type="match status" value="1"/>
</dbReference>
<dbReference type="Pfam" id="PF22740">
    <property type="entry name" value="PapZ_C"/>
    <property type="match status" value="1"/>
</dbReference>
<dbReference type="PANTHER" id="PTHR30448:SF0">
    <property type="entry name" value="RNASE ADAPTER PROTEIN RAPZ"/>
    <property type="match status" value="1"/>
</dbReference>
<evidence type="ECO:0000256" key="2">
    <source>
        <dbReference type="ARBA" id="ARBA00022840"/>
    </source>
</evidence>
<reference evidence="7" key="1">
    <citation type="submission" date="2021-10" db="EMBL/GenBank/DDBJ databases">
        <title>Anaerobic single-cell dispensing facilitates the cultivation of human gut bacteria.</title>
        <authorList>
            <person name="Afrizal A."/>
        </authorList>
    </citation>
    <scope>NUCLEOTIDE SEQUENCE</scope>
    <source>
        <strain evidence="7">CLA-AA-H274</strain>
    </source>
</reference>
<evidence type="ECO:0000313" key="8">
    <source>
        <dbReference type="Proteomes" id="UP001198962"/>
    </source>
</evidence>
<gene>
    <name evidence="7" type="primary">rapZ</name>
    <name evidence="7" type="ORF">LKD32_04645</name>
</gene>
<comment type="caution">
    <text evidence="7">The sequence shown here is derived from an EMBL/GenBank/DDBJ whole genome shotgun (WGS) entry which is preliminary data.</text>
</comment>
<evidence type="ECO:0000256" key="3">
    <source>
        <dbReference type="ARBA" id="ARBA00023134"/>
    </source>
</evidence>
<keyword evidence="8" id="KW-1185">Reference proteome</keyword>
<dbReference type="RefSeq" id="WP_177977486.1">
    <property type="nucleotide sequence ID" value="NZ_JAJEPU010000009.1"/>
</dbReference>
<dbReference type="InterPro" id="IPR053931">
    <property type="entry name" value="RapZ_C"/>
</dbReference>
<evidence type="ECO:0000259" key="5">
    <source>
        <dbReference type="Pfam" id="PF03668"/>
    </source>
</evidence>
<proteinExistence type="inferred from homology"/>
<feature type="domain" description="RapZ C-terminal" evidence="6">
    <location>
        <begin position="166"/>
        <end position="284"/>
    </location>
</feature>
<dbReference type="EMBL" id="JAJEPU010000009">
    <property type="protein sequence ID" value="MCC2164182.1"/>
    <property type="molecule type" value="Genomic_DNA"/>
</dbReference>
<dbReference type="SUPFAM" id="SSF52540">
    <property type="entry name" value="P-loop containing nucleoside triphosphate hydrolases"/>
    <property type="match status" value="1"/>
</dbReference>
<dbReference type="Pfam" id="PF03668">
    <property type="entry name" value="RapZ-like_N"/>
    <property type="match status" value="1"/>
</dbReference>
<keyword evidence="3 4" id="KW-0342">GTP-binding</keyword>
<evidence type="ECO:0000256" key="1">
    <source>
        <dbReference type="ARBA" id="ARBA00022741"/>
    </source>
</evidence>